<organism evidence="1">
    <name type="scientific">bioreactor metagenome</name>
    <dbReference type="NCBI Taxonomy" id="1076179"/>
    <lineage>
        <taxon>unclassified sequences</taxon>
        <taxon>metagenomes</taxon>
        <taxon>ecological metagenomes</taxon>
    </lineage>
</organism>
<evidence type="ECO:0000313" key="1">
    <source>
        <dbReference type="EMBL" id="MPN35902.1"/>
    </source>
</evidence>
<proteinExistence type="predicted"/>
<sequence length="199" mass="22203">MVTCQYLNFLVMRRITDGYAHQKSVKLSFGQGIGSRHFNGVFGGQNHKRTGGGIGFSLYCNLVFLHYLEQRRLGLRACTVDFIGQNNLSVVGFTKLNLEVDQVNALFQEVCFQNLIDLHGHFADSVQLFLGCQLQGSGMIVVDDWIAVVVILIAEFKDWGFESLSFFKWKALADGAGSGVADDHFQREDGNSLNQLFIV</sequence>
<reference evidence="1" key="1">
    <citation type="submission" date="2019-08" db="EMBL/GenBank/DDBJ databases">
        <authorList>
            <person name="Kucharzyk K."/>
            <person name="Murdoch R.W."/>
            <person name="Higgins S."/>
            <person name="Loffler F."/>
        </authorList>
    </citation>
    <scope>NUCLEOTIDE SEQUENCE</scope>
</reference>
<name>A0A645HC07_9ZZZZ</name>
<comment type="caution">
    <text evidence="1">The sequence shown here is derived from an EMBL/GenBank/DDBJ whole genome shotgun (WGS) entry which is preliminary data.</text>
</comment>
<accession>A0A645HC07</accession>
<dbReference type="EMBL" id="VSSQ01089752">
    <property type="protein sequence ID" value="MPN35902.1"/>
    <property type="molecule type" value="Genomic_DNA"/>
</dbReference>
<protein>
    <submittedName>
        <fullName evidence="1">Uncharacterized protein</fullName>
    </submittedName>
</protein>
<gene>
    <name evidence="1" type="ORF">SDC9_183405</name>
</gene>
<dbReference type="AlphaFoldDB" id="A0A645HC07"/>